<name>A0A3M0MT10_9RHOB</name>
<gene>
    <name evidence="4" type="ORF">C9E81_14850</name>
</gene>
<dbReference type="InterPro" id="IPR016181">
    <property type="entry name" value="Acyl_CoA_acyltransferase"/>
</dbReference>
<evidence type="ECO:0000259" key="3">
    <source>
        <dbReference type="PROSITE" id="PS51186"/>
    </source>
</evidence>
<reference evidence="4 5" key="1">
    <citation type="submission" date="2018-07" db="EMBL/GenBank/DDBJ databases">
        <authorList>
            <person name="Zhang Y."/>
            <person name="Wang L."/>
            <person name="Ma S."/>
        </authorList>
    </citation>
    <scope>NUCLEOTIDE SEQUENCE [LARGE SCALE GENOMIC DNA]</scope>
    <source>
        <strain evidence="4 5">4-2</strain>
    </source>
</reference>
<feature type="domain" description="N-acetyltransferase" evidence="3">
    <location>
        <begin position="5"/>
        <end position="152"/>
    </location>
</feature>
<dbReference type="InterPro" id="IPR000182">
    <property type="entry name" value="GNAT_dom"/>
</dbReference>
<dbReference type="AlphaFoldDB" id="A0A3M0MT10"/>
<organism evidence="4 5">
    <name type="scientific">Paracoccus alkanivorans</name>
    <dbReference type="NCBI Taxonomy" id="2116655"/>
    <lineage>
        <taxon>Bacteria</taxon>
        <taxon>Pseudomonadati</taxon>
        <taxon>Pseudomonadota</taxon>
        <taxon>Alphaproteobacteria</taxon>
        <taxon>Rhodobacterales</taxon>
        <taxon>Paracoccaceae</taxon>
        <taxon>Paracoccus</taxon>
    </lineage>
</organism>
<dbReference type="RefSeq" id="WP_122113128.1">
    <property type="nucleotide sequence ID" value="NZ_QOKZ01000005.1"/>
</dbReference>
<proteinExistence type="predicted"/>
<dbReference type="PANTHER" id="PTHR43877">
    <property type="entry name" value="AMINOALKYLPHOSPHONATE N-ACETYLTRANSFERASE-RELATED-RELATED"/>
    <property type="match status" value="1"/>
</dbReference>
<dbReference type="GO" id="GO:0016747">
    <property type="term" value="F:acyltransferase activity, transferring groups other than amino-acyl groups"/>
    <property type="evidence" value="ECO:0007669"/>
    <property type="project" value="InterPro"/>
</dbReference>
<evidence type="ECO:0000313" key="5">
    <source>
        <dbReference type="Proteomes" id="UP000273516"/>
    </source>
</evidence>
<protein>
    <submittedName>
        <fullName evidence="4">GNAT family N-acetyltransferase</fullName>
    </submittedName>
</protein>
<dbReference type="EMBL" id="QOKZ01000005">
    <property type="protein sequence ID" value="RMC34417.1"/>
    <property type="molecule type" value="Genomic_DNA"/>
</dbReference>
<dbReference type="InterPro" id="IPR050832">
    <property type="entry name" value="Bact_Acetyltransf"/>
</dbReference>
<dbReference type="Gene3D" id="3.40.630.30">
    <property type="match status" value="1"/>
</dbReference>
<evidence type="ECO:0000256" key="2">
    <source>
        <dbReference type="ARBA" id="ARBA00023315"/>
    </source>
</evidence>
<evidence type="ECO:0000313" key="4">
    <source>
        <dbReference type="EMBL" id="RMC34417.1"/>
    </source>
</evidence>
<dbReference type="CDD" id="cd04301">
    <property type="entry name" value="NAT_SF"/>
    <property type="match status" value="1"/>
</dbReference>
<dbReference type="SUPFAM" id="SSF55729">
    <property type="entry name" value="Acyl-CoA N-acyltransferases (Nat)"/>
    <property type="match status" value="1"/>
</dbReference>
<evidence type="ECO:0000256" key="1">
    <source>
        <dbReference type="ARBA" id="ARBA00022679"/>
    </source>
</evidence>
<sequence length="152" mass="16843">MFQRANIRPAQDADVNQISDLVQRTIRISNGRDYSAAVIERVANNFTTGMVHEFLRQRAVLVAHDAEKIVGTAGLQGDVVRTVFVLPEMQGLGIGRQLMDAIETLANREGVPILRVPASLTARSFYARLGYVEINEVLHGEERTIVMEKVLG</sequence>
<keyword evidence="5" id="KW-1185">Reference proteome</keyword>
<dbReference type="OrthoDB" id="7205533at2"/>
<comment type="caution">
    <text evidence="4">The sequence shown here is derived from an EMBL/GenBank/DDBJ whole genome shotgun (WGS) entry which is preliminary data.</text>
</comment>
<dbReference type="Pfam" id="PF13673">
    <property type="entry name" value="Acetyltransf_10"/>
    <property type="match status" value="1"/>
</dbReference>
<dbReference type="PANTHER" id="PTHR43877:SF1">
    <property type="entry name" value="ACETYLTRANSFERASE"/>
    <property type="match status" value="1"/>
</dbReference>
<dbReference type="Proteomes" id="UP000273516">
    <property type="component" value="Unassembled WGS sequence"/>
</dbReference>
<keyword evidence="2" id="KW-0012">Acyltransferase</keyword>
<keyword evidence="1 4" id="KW-0808">Transferase</keyword>
<dbReference type="PROSITE" id="PS51186">
    <property type="entry name" value="GNAT"/>
    <property type="match status" value="1"/>
</dbReference>
<accession>A0A3M0MT10</accession>